<dbReference type="EMBL" id="JAAAJA010002073">
    <property type="protein sequence ID" value="KAG0243751.1"/>
    <property type="molecule type" value="Genomic_DNA"/>
</dbReference>
<protein>
    <submittedName>
        <fullName evidence="3">Uncharacterized protein</fullName>
    </submittedName>
</protein>
<evidence type="ECO:0000313" key="3">
    <source>
        <dbReference type="EMBL" id="KAG0243751.1"/>
    </source>
</evidence>
<dbReference type="Proteomes" id="UP000726737">
    <property type="component" value="Unassembled WGS sequence"/>
</dbReference>
<keyword evidence="4" id="KW-1185">Reference proteome</keyword>
<name>A0A9P6PK95_9FUNG</name>
<dbReference type="OrthoDB" id="2423437at2759"/>
<reference evidence="3" key="1">
    <citation type="journal article" date="2020" name="Fungal Divers.">
        <title>Resolving the Mortierellaceae phylogeny through synthesis of multi-gene phylogenetics and phylogenomics.</title>
        <authorList>
            <person name="Vandepol N."/>
            <person name="Liber J."/>
            <person name="Desiro A."/>
            <person name="Na H."/>
            <person name="Kennedy M."/>
            <person name="Barry K."/>
            <person name="Grigoriev I.V."/>
            <person name="Miller A.N."/>
            <person name="O'Donnell K."/>
            <person name="Stajich J.E."/>
            <person name="Bonito G."/>
        </authorList>
    </citation>
    <scope>NUCLEOTIDE SEQUENCE</scope>
    <source>
        <strain evidence="3">KOD948</strain>
    </source>
</reference>
<feature type="non-terminal residue" evidence="3">
    <location>
        <position position="219"/>
    </location>
</feature>
<sequence length="219" mass="25000">MTVTKRPPAHSKLSKADSRPLDTLTDKSEESAVEELREKLAAVSLELEAKKQELEESNDDLASALEELEDTQTQLEETQLALKNTEAARANSEQLRLAGNRERVVMRQPRFQEVFVVLKFRSPRPLSDGGGYQLFTRQKRAVDRALSQFITKNPELDAVVMDELRFESSPRGHNVLMRIKEDKDAPIDSSRRNFILKEGRTEDEMITYITGVFNTHTRV</sequence>
<evidence type="ECO:0000256" key="1">
    <source>
        <dbReference type="SAM" id="Coils"/>
    </source>
</evidence>
<feature type="compositionally biased region" description="Basic and acidic residues" evidence="2">
    <location>
        <begin position="14"/>
        <end position="32"/>
    </location>
</feature>
<organism evidence="3 4">
    <name type="scientific">Mortierella polycephala</name>
    <dbReference type="NCBI Taxonomy" id="41804"/>
    <lineage>
        <taxon>Eukaryota</taxon>
        <taxon>Fungi</taxon>
        <taxon>Fungi incertae sedis</taxon>
        <taxon>Mucoromycota</taxon>
        <taxon>Mortierellomycotina</taxon>
        <taxon>Mortierellomycetes</taxon>
        <taxon>Mortierellales</taxon>
        <taxon>Mortierellaceae</taxon>
        <taxon>Mortierella</taxon>
    </lineage>
</organism>
<keyword evidence="1" id="KW-0175">Coiled coil</keyword>
<comment type="caution">
    <text evidence="3">The sequence shown here is derived from an EMBL/GenBank/DDBJ whole genome shotgun (WGS) entry which is preliminary data.</text>
</comment>
<proteinExistence type="predicted"/>
<accession>A0A9P6PK95</accession>
<evidence type="ECO:0000313" key="4">
    <source>
        <dbReference type="Proteomes" id="UP000726737"/>
    </source>
</evidence>
<feature type="coiled-coil region" evidence="1">
    <location>
        <begin position="33"/>
        <end position="95"/>
    </location>
</feature>
<gene>
    <name evidence="3" type="ORF">BG011_003084</name>
</gene>
<evidence type="ECO:0000256" key="2">
    <source>
        <dbReference type="SAM" id="MobiDB-lite"/>
    </source>
</evidence>
<feature type="region of interest" description="Disordered" evidence="2">
    <location>
        <begin position="1"/>
        <end position="32"/>
    </location>
</feature>
<dbReference type="AlphaFoldDB" id="A0A9P6PK95"/>